<reference evidence="1" key="1">
    <citation type="submission" date="2023-06" db="EMBL/GenBank/DDBJ databases">
        <authorList>
            <person name="Kurt Z."/>
        </authorList>
    </citation>
    <scope>NUCLEOTIDE SEQUENCE</scope>
</reference>
<accession>A0AA86RJG0</accession>
<evidence type="ECO:0000313" key="1">
    <source>
        <dbReference type="EMBL" id="CAI9973292.1"/>
    </source>
</evidence>
<proteinExistence type="predicted"/>
<dbReference type="Proteomes" id="UP001642409">
    <property type="component" value="Unassembled WGS sequence"/>
</dbReference>
<evidence type="ECO:0000313" key="3">
    <source>
        <dbReference type="Proteomes" id="UP001642409"/>
    </source>
</evidence>
<reference evidence="2 3" key="2">
    <citation type="submission" date="2024-07" db="EMBL/GenBank/DDBJ databases">
        <authorList>
            <person name="Akdeniz Z."/>
        </authorList>
    </citation>
    <scope>NUCLEOTIDE SEQUENCE [LARGE SCALE GENOMIC DNA]</scope>
</reference>
<keyword evidence="3" id="KW-1185">Reference proteome</keyword>
<dbReference type="EMBL" id="CAXDID020000425">
    <property type="protein sequence ID" value="CAL6090095.1"/>
    <property type="molecule type" value="Genomic_DNA"/>
</dbReference>
<dbReference type="EMBL" id="CATOUU010001120">
    <property type="protein sequence ID" value="CAI9973292.1"/>
    <property type="molecule type" value="Genomic_DNA"/>
</dbReference>
<comment type="caution">
    <text evidence="1">The sequence shown here is derived from an EMBL/GenBank/DDBJ whole genome shotgun (WGS) entry which is preliminary data.</text>
</comment>
<dbReference type="AlphaFoldDB" id="A0AA86RJG0"/>
<organism evidence="1">
    <name type="scientific">Hexamita inflata</name>
    <dbReference type="NCBI Taxonomy" id="28002"/>
    <lineage>
        <taxon>Eukaryota</taxon>
        <taxon>Metamonada</taxon>
        <taxon>Diplomonadida</taxon>
        <taxon>Hexamitidae</taxon>
        <taxon>Hexamitinae</taxon>
        <taxon>Hexamita</taxon>
    </lineage>
</organism>
<sequence>MVCCSVCVEAHAMSKDSSQLRVWKWRCRMLSEDYSNVQTYLCTCGPLNSILIRSTQHTVYYQRTWVHCINATRRAILHLSQHQQLDYETLLNASLKFRVQILQNSLHMKRGKRKKNK</sequence>
<protein>
    <submittedName>
        <fullName evidence="2">Hypothetical_protein</fullName>
    </submittedName>
</protein>
<name>A0AA86RJG0_9EUKA</name>
<evidence type="ECO:0000313" key="2">
    <source>
        <dbReference type="EMBL" id="CAL6090095.1"/>
    </source>
</evidence>
<gene>
    <name evidence="1" type="ORF">HINF_LOCUS60937</name>
    <name evidence="2" type="ORF">HINF_LOCUS65145</name>
</gene>